<reference evidence="2 3" key="1">
    <citation type="submission" date="2020-05" db="EMBL/GenBank/DDBJ databases">
        <title>Paenibacillus glebae, sp. nov., Paenibacillus humi sp. nov., Paenibacillus pedi sp. nov., Paenibacillus terrestris sp. nov. and Paenibacillus terricola sp. nov., isolated from a forest top soil sample.</title>
        <authorList>
            <person name="Qi S."/>
            <person name="Carlier A."/>
            <person name="Cnockaert M."/>
            <person name="Vandamme P."/>
        </authorList>
    </citation>
    <scope>NUCLEOTIDE SEQUENCE [LARGE SCALE GENOMIC DNA]</scope>
    <source>
        <strain evidence="2 3">LMG 29502</strain>
    </source>
</reference>
<evidence type="ECO:0000313" key="2">
    <source>
        <dbReference type="EMBL" id="NQX45328.1"/>
    </source>
</evidence>
<feature type="coiled-coil region" evidence="1">
    <location>
        <begin position="193"/>
        <end position="283"/>
    </location>
</feature>
<keyword evidence="1" id="KW-0175">Coiled coil</keyword>
<sequence>MGKDRSRTSIPSRDIEYKSYGSGTVREYKLSPEQLEEVRQKYPATKQDKQFVKPIVQNTPVKGEKRMGKFMMTEAEFKAARADGKTIAQIAQEQDVAEATIYKHMSKWAETPKETQLLREKEALPPQVPVGLPEMYKRAQQEIEELKAALSVTQPISHDMIKSYKAEAEHWKAQATEAVALAGKAAEESAAKIERMKANLRAGTDARNAAEDELVKVTDECNSLRDRLEQSGWYREAAERDIERLTSENGQLQEELNRMITERDDLMAENDRLSDLLRTANRTVPEPASEVHLLDRSIADLTRARWILDRLSASGE</sequence>
<name>A0ABX2DL08_9BACL</name>
<organism evidence="2 3">
    <name type="scientific">Paenibacillus tritici</name>
    <dbReference type="NCBI Taxonomy" id="1873425"/>
    <lineage>
        <taxon>Bacteria</taxon>
        <taxon>Bacillati</taxon>
        <taxon>Bacillota</taxon>
        <taxon>Bacilli</taxon>
        <taxon>Bacillales</taxon>
        <taxon>Paenibacillaceae</taxon>
        <taxon>Paenibacillus</taxon>
    </lineage>
</organism>
<evidence type="ECO:0000256" key="1">
    <source>
        <dbReference type="SAM" id="Coils"/>
    </source>
</evidence>
<dbReference type="Proteomes" id="UP000711047">
    <property type="component" value="Unassembled WGS sequence"/>
</dbReference>
<dbReference type="RefSeq" id="WP_173130542.1">
    <property type="nucleotide sequence ID" value="NZ_JABMKX010000004.1"/>
</dbReference>
<evidence type="ECO:0000313" key="3">
    <source>
        <dbReference type="Proteomes" id="UP000711047"/>
    </source>
</evidence>
<proteinExistence type="predicted"/>
<accession>A0ABX2DL08</accession>
<dbReference type="EMBL" id="JABMKX010000004">
    <property type="protein sequence ID" value="NQX45328.1"/>
    <property type="molecule type" value="Genomic_DNA"/>
</dbReference>
<keyword evidence="3" id="KW-1185">Reference proteome</keyword>
<comment type="caution">
    <text evidence="2">The sequence shown here is derived from an EMBL/GenBank/DDBJ whole genome shotgun (WGS) entry which is preliminary data.</text>
</comment>
<protein>
    <submittedName>
        <fullName evidence="2">Uncharacterized protein</fullName>
    </submittedName>
</protein>
<gene>
    <name evidence="2" type="ORF">HQN87_08285</name>
</gene>